<dbReference type="InterPro" id="IPR011009">
    <property type="entry name" value="Kinase-like_dom_sf"/>
</dbReference>
<dbReference type="PROSITE" id="PS50011">
    <property type="entry name" value="PROTEIN_KINASE_DOM"/>
    <property type="match status" value="1"/>
</dbReference>
<proteinExistence type="predicted"/>
<gene>
    <name evidence="4" type="ORF">PBIL07802_LOCUS6189</name>
</gene>
<dbReference type="PANTHER" id="PTHR11909">
    <property type="entry name" value="CASEIN KINASE-RELATED"/>
    <property type="match status" value="1"/>
</dbReference>
<dbReference type="Pfam" id="PF06337">
    <property type="entry name" value="DUSP"/>
    <property type="match status" value="1"/>
</dbReference>
<dbReference type="InterPro" id="IPR006615">
    <property type="entry name" value="Pept_C19_DUSP"/>
</dbReference>
<dbReference type="SUPFAM" id="SSF143791">
    <property type="entry name" value="DUSP-like"/>
    <property type="match status" value="1"/>
</dbReference>
<feature type="compositionally biased region" description="Pro residues" evidence="2">
    <location>
        <begin position="868"/>
        <end position="881"/>
    </location>
</feature>
<dbReference type="InterPro" id="IPR000719">
    <property type="entry name" value="Prot_kinase_dom"/>
</dbReference>
<dbReference type="PROSITE" id="PS00108">
    <property type="entry name" value="PROTEIN_KINASE_ST"/>
    <property type="match status" value="1"/>
</dbReference>
<feature type="compositionally biased region" description="Low complexity" evidence="2">
    <location>
        <begin position="855"/>
        <end position="867"/>
    </location>
</feature>
<feature type="region of interest" description="Disordered" evidence="2">
    <location>
        <begin position="780"/>
        <end position="908"/>
    </location>
</feature>
<feature type="compositionally biased region" description="Low complexity" evidence="2">
    <location>
        <begin position="882"/>
        <end position="895"/>
    </location>
</feature>
<feature type="region of interest" description="Disordered" evidence="2">
    <location>
        <begin position="590"/>
        <end position="622"/>
    </location>
</feature>
<feature type="region of interest" description="Disordered" evidence="2">
    <location>
        <begin position="224"/>
        <end position="243"/>
    </location>
</feature>
<accession>A0A7S3D2B0</accession>
<dbReference type="GO" id="GO:0004674">
    <property type="term" value="F:protein serine/threonine kinase activity"/>
    <property type="evidence" value="ECO:0007669"/>
    <property type="project" value="UniProtKB-EC"/>
</dbReference>
<reference evidence="4" key="1">
    <citation type="submission" date="2021-01" db="EMBL/GenBank/DDBJ databases">
        <authorList>
            <person name="Corre E."/>
            <person name="Pelletier E."/>
            <person name="Niang G."/>
            <person name="Scheremetjew M."/>
            <person name="Finn R."/>
            <person name="Kale V."/>
            <person name="Holt S."/>
            <person name="Cochrane G."/>
            <person name="Meng A."/>
            <person name="Brown T."/>
            <person name="Cohen L."/>
        </authorList>
    </citation>
    <scope>NUCLEOTIDE SEQUENCE</scope>
    <source>
        <strain evidence="4">NIES-2562</strain>
    </source>
</reference>
<dbReference type="SMART" id="SM00220">
    <property type="entry name" value="S_TKc"/>
    <property type="match status" value="1"/>
</dbReference>
<dbReference type="InterPro" id="IPR035927">
    <property type="entry name" value="DUSP-like_sf"/>
</dbReference>
<feature type="compositionally biased region" description="Gly residues" evidence="2">
    <location>
        <begin position="434"/>
        <end position="447"/>
    </location>
</feature>
<feature type="domain" description="Protein kinase" evidence="3">
    <location>
        <begin position="37"/>
        <end position="376"/>
    </location>
</feature>
<evidence type="ECO:0000256" key="2">
    <source>
        <dbReference type="SAM" id="MobiDB-lite"/>
    </source>
</evidence>
<evidence type="ECO:0000259" key="3">
    <source>
        <dbReference type="PROSITE" id="PS50011"/>
    </source>
</evidence>
<dbReference type="InterPro" id="IPR050235">
    <property type="entry name" value="CK1_Ser-Thr_kinase"/>
</dbReference>
<evidence type="ECO:0000313" key="4">
    <source>
        <dbReference type="EMBL" id="CAE0244014.1"/>
    </source>
</evidence>
<sequence length="908" mass="97903">MKGDEKDAVGGKGMPAPIPDVGLLQKEALHSCGRKVDGREDLIGRGGYSTVWRCKQVETGRVEAIKVEEKRLFAASSHKSKGVRWEQECHAEIEKRWKAEYGSSLPLPFSPFHFVAETEHFVIAGMDMLDFSLDEAGIYLDESTAEAVGIFVVASLSALARLGITHADVKPANIMLKLSDGSKEGEGSAEGRERSSGGKGDETYASEVKPVWIDFGLTRIESVKEEDSQNEKGRKKREGAKGSPHYCSCSTHLQYLFEYERKYGHHYRSEKGKGRLQSLLSHPSLSHSLPVYSSFCCMLANGGGVESMRQQVLAEQECAHQRILPPSLVPSPLPAPSSTHEGSSRRYIDDMESALYTFFSSFPSAVEVGGGKPAWMRAGNAKKMVEAASAAGCAVVAPFPSSACAEHSDEVKAGIGRQGEGGVESEEKELVKGGSSGGGGRSGGEGMGENAERGRSREEEELLIAEVMAVEHYMQLEGKRQFWAGSGDVVRQLEDWGCAMSRPSLLFLSSLLSSLLSYLPGASVTEQVECVWKGVTKEGKARAGMVASNEEGEGAEVNESDKWKCWLSPFPFSALTTAAEVKQLVRARKEGSEACRRGEEEGRRQRIQDKGESGGSEVRGGEDDTYCIEAKDGLQLLSFWLGTAPFPPTSPIDNSGIARLDEASEWQLKPDMVEDVHYLRIPAHIWEVVKAKNGAQPTVPYPSRLPDANQAGVVVECRVVEEEGEGRQGGVLAEPVVAMPVMGESGNGDRQPSVHTAMPLPPHMLATPLLPMSHSSALPISPLPVPPSHPSALAQPQSSHAAQLPSPPPRLPVYTDQPHPAPPLLPTYTADVTPALRPLSHPAPPLHPHPHAHPHSLPLTAQLLPHPSHQPQPLLQPPLLPSDPLTSVQPAASPLPLSPLLPRPAGRQ</sequence>
<name>A0A7S3D2B0_9EUKA</name>
<feature type="region of interest" description="Disordered" evidence="2">
    <location>
        <begin position="416"/>
        <end position="458"/>
    </location>
</feature>
<feature type="region of interest" description="Disordered" evidence="2">
    <location>
        <begin position="325"/>
        <end position="344"/>
    </location>
</feature>
<protein>
    <recommendedName>
        <fullName evidence="1">non-specific serine/threonine protein kinase</fullName>
        <ecNumber evidence="1">2.7.11.1</ecNumber>
    </recommendedName>
</protein>
<dbReference type="SUPFAM" id="SSF56112">
    <property type="entry name" value="Protein kinase-like (PK-like)"/>
    <property type="match status" value="1"/>
</dbReference>
<evidence type="ECO:0000256" key="1">
    <source>
        <dbReference type="ARBA" id="ARBA00012513"/>
    </source>
</evidence>
<feature type="compositionally biased region" description="Basic and acidic residues" evidence="2">
    <location>
        <begin position="590"/>
        <end position="612"/>
    </location>
</feature>
<dbReference type="EMBL" id="HBIB01009774">
    <property type="protein sequence ID" value="CAE0244014.1"/>
    <property type="molecule type" value="Transcribed_RNA"/>
</dbReference>
<dbReference type="Pfam" id="PF00069">
    <property type="entry name" value="Pkinase"/>
    <property type="match status" value="1"/>
</dbReference>
<feature type="region of interest" description="Disordered" evidence="2">
    <location>
        <begin position="179"/>
        <end position="203"/>
    </location>
</feature>
<dbReference type="Gene3D" id="1.10.510.10">
    <property type="entry name" value="Transferase(Phosphotransferase) domain 1"/>
    <property type="match status" value="1"/>
</dbReference>
<dbReference type="GO" id="GO:0004843">
    <property type="term" value="F:cysteine-type deubiquitinase activity"/>
    <property type="evidence" value="ECO:0007669"/>
    <property type="project" value="InterPro"/>
</dbReference>
<organism evidence="4">
    <name type="scientific">Palpitomonas bilix</name>
    <dbReference type="NCBI Taxonomy" id="652834"/>
    <lineage>
        <taxon>Eukaryota</taxon>
        <taxon>Eukaryota incertae sedis</taxon>
    </lineage>
</organism>
<dbReference type="AlphaFoldDB" id="A0A7S3D2B0"/>
<dbReference type="GO" id="GO:0005524">
    <property type="term" value="F:ATP binding"/>
    <property type="evidence" value="ECO:0007669"/>
    <property type="project" value="InterPro"/>
</dbReference>
<dbReference type="InterPro" id="IPR008271">
    <property type="entry name" value="Ser/Thr_kinase_AS"/>
</dbReference>
<dbReference type="EC" id="2.7.11.1" evidence="1"/>
<feature type="compositionally biased region" description="Basic and acidic residues" evidence="2">
    <location>
        <begin position="180"/>
        <end position="202"/>
    </location>
</feature>